<dbReference type="InterPro" id="IPR043128">
    <property type="entry name" value="Rev_trsase/Diguanyl_cyclase"/>
</dbReference>
<dbReference type="Pfam" id="PF13426">
    <property type="entry name" value="PAS_9"/>
    <property type="match status" value="1"/>
</dbReference>
<dbReference type="PROSITE" id="PS50887">
    <property type="entry name" value="GGDEF"/>
    <property type="match status" value="1"/>
</dbReference>
<dbReference type="PROSITE" id="PS50112">
    <property type="entry name" value="PAS"/>
    <property type="match status" value="1"/>
</dbReference>
<accession>A0A5C1EC99</accession>
<feature type="domain" description="GGDEF" evidence="5">
    <location>
        <begin position="585"/>
        <end position="717"/>
    </location>
</feature>
<dbReference type="InterPro" id="IPR000160">
    <property type="entry name" value="GGDEF_dom"/>
</dbReference>
<feature type="domain" description="EAL" evidence="4">
    <location>
        <begin position="726"/>
        <end position="980"/>
    </location>
</feature>
<dbReference type="CDD" id="cd01948">
    <property type="entry name" value="EAL"/>
    <property type="match status" value="1"/>
</dbReference>
<dbReference type="SUPFAM" id="SSF55785">
    <property type="entry name" value="PYP-like sensor domain (PAS domain)"/>
    <property type="match status" value="1"/>
</dbReference>
<feature type="transmembrane region" description="Helical" evidence="2">
    <location>
        <begin position="21"/>
        <end position="43"/>
    </location>
</feature>
<evidence type="ECO:0000256" key="1">
    <source>
        <dbReference type="ARBA" id="ARBA00051114"/>
    </source>
</evidence>
<dbReference type="GO" id="GO:0071111">
    <property type="term" value="F:cyclic-guanylate-specific phosphodiesterase activity"/>
    <property type="evidence" value="ECO:0007669"/>
    <property type="project" value="UniProtKB-EC"/>
</dbReference>
<evidence type="ECO:0000313" key="7">
    <source>
        <dbReference type="Proteomes" id="UP000323671"/>
    </source>
</evidence>
<dbReference type="Proteomes" id="UP000323671">
    <property type="component" value="Chromosome"/>
</dbReference>
<dbReference type="CDD" id="cd00130">
    <property type="entry name" value="PAS"/>
    <property type="match status" value="1"/>
</dbReference>
<keyword evidence="2" id="KW-1133">Transmembrane helix</keyword>
<dbReference type="FunFam" id="3.20.20.450:FF:000001">
    <property type="entry name" value="Cyclic di-GMP phosphodiesterase yahA"/>
    <property type="match status" value="1"/>
</dbReference>
<dbReference type="NCBIfam" id="TIGR00254">
    <property type="entry name" value="GGDEF"/>
    <property type="match status" value="1"/>
</dbReference>
<dbReference type="FunFam" id="3.30.70.270:FF:000001">
    <property type="entry name" value="Diguanylate cyclase domain protein"/>
    <property type="match status" value="1"/>
</dbReference>
<evidence type="ECO:0000259" key="5">
    <source>
        <dbReference type="PROSITE" id="PS50887"/>
    </source>
</evidence>
<proteinExistence type="predicted"/>
<dbReference type="Gene3D" id="3.30.70.270">
    <property type="match status" value="1"/>
</dbReference>
<gene>
    <name evidence="6" type="ORF">OTERR_27630</name>
</gene>
<dbReference type="Pfam" id="PF00563">
    <property type="entry name" value="EAL"/>
    <property type="match status" value="1"/>
</dbReference>
<dbReference type="Gene3D" id="3.30.450.20">
    <property type="entry name" value="PAS domain"/>
    <property type="match status" value="1"/>
</dbReference>
<dbReference type="AlphaFoldDB" id="A0A5C1EC99"/>
<dbReference type="InterPro" id="IPR052155">
    <property type="entry name" value="Biofilm_reg_signaling"/>
</dbReference>
<sequence>MDTPTPPRMTSDVKSNRPIPLLHPAALQVALGYALAALAWIALSDYVLDLLAPPRAMGALQSLKGGIFVLLTSLLLYRLVYRHLPGRNEAQTWPRQRLWRPILFYLAFATALSALAFNIYRAAEQGIDEAVARDLDAIAQLKTDQIARWLNERQSDARAIGLNPLFITAIEDWQHTPADAKARARLNGALRAYRNALGYRELHLLDSTGQRVLFTTAATAPTAAELAIETRGLTQNQPTLTDFHYRGQDSQRHIALALSFPILDSEERPLAILYLEIAPERELYPTLLQWPTPSRSAETLLVSQDGQQIVYLSDTRLAPDMALRLRTSVDDDRLLAAQLIRSATKPLRALDYRHVPVIGVGRNIPGTSWLLITKIDSDEAFSRLTLVGKLTALILAALLLGTAFAGILYWRGLMARQRADQEQHRLQQEALREHYALLAKYANDIIYLADAQGRLVEGNDRALAAYGRTREEFLALTLPQLRADSTRAELPALLERLWREHHLIYETVHQHRDGTPFPVEVSTRALNIEGQRFLHAVVRDISERKAAEARIDFLAGHDALTGLPNRSLLADRAHLVLDLAHRSASPVALIYLDLDRFQAINDSLGHNLGDQLLQEVARRLQSQIRAADTLARLGGDEFALLLPDTGADGAAHIAGKLQQALATPIALDGHTLRISVSQGISLYPLDAETYSDLVRNADAALLAAKNAGRNGYRFYEAAMNARIADQLALEMDLREALENNALHLHFQPQFTLNEARLVGAEVLLRWNHPVHGPISPARFIPVAEETGLILPLGAWVLRQACQQWRIWHEAGLNPPPLAVNLSAAQFQASGLPEEVAAVLAETGMPATSLELELTETIVAEDAERAETTMHRLADLGIHLSIDDFGTGYSSLAYLRRFPLHKLKIDQSFVRELANAGGSDVIVIAIIQLGKALGLTVIAEGVETPAQRDFLHQQGCDEVQGYLFGRPIPADQFTALLGTPAPAPAANRLSS</sequence>
<evidence type="ECO:0000259" key="3">
    <source>
        <dbReference type="PROSITE" id="PS50112"/>
    </source>
</evidence>
<dbReference type="GO" id="GO:0071732">
    <property type="term" value="P:cellular response to nitric oxide"/>
    <property type="evidence" value="ECO:0007669"/>
    <property type="project" value="UniProtKB-ARBA"/>
</dbReference>
<dbReference type="RefSeq" id="WP_149426146.1">
    <property type="nucleotide sequence ID" value="NZ_CP022579.1"/>
</dbReference>
<dbReference type="KEGG" id="otr:OTERR_27630"/>
<name>A0A5C1EC99_9RHOO</name>
<keyword evidence="7" id="KW-1185">Reference proteome</keyword>
<dbReference type="Gene3D" id="3.20.20.450">
    <property type="entry name" value="EAL domain"/>
    <property type="match status" value="1"/>
</dbReference>
<feature type="transmembrane region" description="Helical" evidence="2">
    <location>
        <begin position="102"/>
        <end position="120"/>
    </location>
</feature>
<evidence type="ECO:0000259" key="4">
    <source>
        <dbReference type="PROSITE" id="PS50883"/>
    </source>
</evidence>
<dbReference type="CDD" id="cd01949">
    <property type="entry name" value="GGDEF"/>
    <property type="match status" value="1"/>
</dbReference>
<dbReference type="InterPro" id="IPR000014">
    <property type="entry name" value="PAS"/>
</dbReference>
<dbReference type="InterPro" id="IPR001633">
    <property type="entry name" value="EAL_dom"/>
</dbReference>
<keyword evidence="2" id="KW-0472">Membrane</keyword>
<protein>
    <submittedName>
        <fullName evidence="6">Uncharacterized protein</fullName>
    </submittedName>
</protein>
<comment type="catalytic activity">
    <reaction evidence="1">
        <text>3',3'-c-di-GMP + H2O = 5'-phosphoguanylyl(3'-&gt;5')guanosine + H(+)</text>
        <dbReference type="Rhea" id="RHEA:24902"/>
        <dbReference type="ChEBI" id="CHEBI:15377"/>
        <dbReference type="ChEBI" id="CHEBI:15378"/>
        <dbReference type="ChEBI" id="CHEBI:58754"/>
        <dbReference type="ChEBI" id="CHEBI:58805"/>
        <dbReference type="EC" id="3.1.4.52"/>
    </reaction>
    <physiologicalReaction direction="left-to-right" evidence="1">
        <dbReference type="Rhea" id="RHEA:24903"/>
    </physiologicalReaction>
</comment>
<keyword evidence="2" id="KW-0812">Transmembrane</keyword>
<dbReference type="PANTHER" id="PTHR44757:SF2">
    <property type="entry name" value="BIOFILM ARCHITECTURE MAINTENANCE PROTEIN MBAA"/>
    <property type="match status" value="1"/>
</dbReference>
<evidence type="ECO:0000256" key="2">
    <source>
        <dbReference type="SAM" id="Phobius"/>
    </source>
</evidence>
<dbReference type="NCBIfam" id="TIGR00229">
    <property type="entry name" value="sensory_box"/>
    <property type="match status" value="1"/>
</dbReference>
<reference evidence="6 7" key="1">
    <citation type="submission" date="2017-07" db="EMBL/GenBank/DDBJ databases">
        <title>Complete genome sequence of Oryzomicrobium terrae TPP412.</title>
        <authorList>
            <person name="Chiu L.-W."/>
            <person name="Lo K.-J."/>
            <person name="Tsai Y.-M."/>
            <person name="Lin S.-S."/>
            <person name="Kuo C.-H."/>
            <person name="Liu C.-T."/>
        </authorList>
    </citation>
    <scope>NUCLEOTIDE SEQUENCE [LARGE SCALE GENOMIC DNA]</scope>
    <source>
        <strain evidence="6 7">TPP412</strain>
    </source>
</reference>
<feature type="transmembrane region" description="Helical" evidence="2">
    <location>
        <begin position="63"/>
        <end position="81"/>
    </location>
</feature>
<dbReference type="SMART" id="SM00052">
    <property type="entry name" value="EAL"/>
    <property type="match status" value="1"/>
</dbReference>
<feature type="domain" description="PAS" evidence="3">
    <location>
        <begin position="431"/>
        <end position="474"/>
    </location>
</feature>
<dbReference type="InterPro" id="IPR029787">
    <property type="entry name" value="Nucleotide_cyclase"/>
</dbReference>
<dbReference type="EMBL" id="CP022579">
    <property type="protein sequence ID" value="QEL66239.1"/>
    <property type="molecule type" value="Genomic_DNA"/>
</dbReference>
<dbReference type="PANTHER" id="PTHR44757">
    <property type="entry name" value="DIGUANYLATE CYCLASE DGCP"/>
    <property type="match status" value="1"/>
</dbReference>
<dbReference type="InterPro" id="IPR035965">
    <property type="entry name" value="PAS-like_dom_sf"/>
</dbReference>
<dbReference type="SUPFAM" id="SSF55073">
    <property type="entry name" value="Nucleotide cyclase"/>
    <property type="match status" value="1"/>
</dbReference>
<dbReference type="SUPFAM" id="SSF141868">
    <property type="entry name" value="EAL domain-like"/>
    <property type="match status" value="1"/>
</dbReference>
<dbReference type="PROSITE" id="PS50883">
    <property type="entry name" value="EAL"/>
    <property type="match status" value="1"/>
</dbReference>
<organism evidence="6 7">
    <name type="scientific">Oryzomicrobium terrae</name>
    <dbReference type="NCBI Taxonomy" id="1735038"/>
    <lineage>
        <taxon>Bacteria</taxon>
        <taxon>Pseudomonadati</taxon>
        <taxon>Pseudomonadota</taxon>
        <taxon>Betaproteobacteria</taxon>
        <taxon>Rhodocyclales</taxon>
        <taxon>Rhodocyclaceae</taxon>
        <taxon>Oryzomicrobium</taxon>
    </lineage>
</organism>
<dbReference type="InterPro" id="IPR035919">
    <property type="entry name" value="EAL_sf"/>
</dbReference>
<dbReference type="Pfam" id="PF00990">
    <property type="entry name" value="GGDEF"/>
    <property type="match status" value="1"/>
</dbReference>
<dbReference type="SMART" id="SM00267">
    <property type="entry name" value="GGDEF"/>
    <property type="match status" value="1"/>
</dbReference>
<evidence type="ECO:0000313" key="6">
    <source>
        <dbReference type="EMBL" id="QEL66239.1"/>
    </source>
</evidence>